<dbReference type="OrthoDB" id="943542at2759"/>
<comment type="caution">
    <text evidence="1">The sequence shown here is derived from an EMBL/GenBank/DDBJ whole genome shotgun (WGS) entry which is preliminary data.</text>
</comment>
<dbReference type="PANTHER" id="PTHR34567">
    <property type="entry name" value="FK506-BINDING-LIKE PROTEIN"/>
    <property type="match status" value="1"/>
</dbReference>
<sequence>MAYHQRRYLHDRQESYCNKPKINHPKPKESFYTPLPKWEKKFCMEVGAMSWRRFVAAKQNLCKSDKVFEWDDSAGLKAFQEAKQRFWESYHGHPCKTRLPIRAEDMYIDEHIDWNPKIDPKLFSEIKSLSDDEEDEKDEVKEIDWFSIPLEQIKPTGWDYYDEPTPRLPTIVGS</sequence>
<dbReference type="PANTHER" id="PTHR34567:SF7">
    <property type="entry name" value="PENTATRICOPEPTIDE REPEAT-CONTAINING-LIKE PROTEIN"/>
    <property type="match status" value="1"/>
</dbReference>
<proteinExistence type="predicted"/>
<keyword evidence="2" id="KW-1185">Reference proteome</keyword>
<dbReference type="AlphaFoldDB" id="A0A9W7MD74"/>
<reference evidence="1" key="1">
    <citation type="submission" date="2023-05" db="EMBL/GenBank/DDBJ databases">
        <title>Genome and transcriptome analyses reveal genes involved in the formation of fine ridges on petal epidermal cells in Hibiscus trionum.</title>
        <authorList>
            <person name="Koshimizu S."/>
            <person name="Masuda S."/>
            <person name="Ishii T."/>
            <person name="Shirasu K."/>
            <person name="Hoshino A."/>
            <person name="Arita M."/>
        </authorList>
    </citation>
    <scope>NUCLEOTIDE SEQUENCE</scope>
    <source>
        <strain evidence="1">Hamamatsu line</strain>
    </source>
</reference>
<gene>
    <name evidence="1" type="ORF">HRI_003391100</name>
</gene>
<evidence type="ECO:0000313" key="2">
    <source>
        <dbReference type="Proteomes" id="UP001165190"/>
    </source>
</evidence>
<evidence type="ECO:0000313" key="1">
    <source>
        <dbReference type="EMBL" id="GMI97218.1"/>
    </source>
</evidence>
<name>A0A9W7MD74_HIBTR</name>
<dbReference type="EMBL" id="BSYR01000030">
    <property type="protein sequence ID" value="GMI97218.1"/>
    <property type="molecule type" value="Genomic_DNA"/>
</dbReference>
<dbReference type="Proteomes" id="UP001165190">
    <property type="component" value="Unassembled WGS sequence"/>
</dbReference>
<protein>
    <submittedName>
        <fullName evidence="1">Uncharacterized protein</fullName>
    </submittedName>
</protein>
<accession>A0A9W7MD74</accession>
<organism evidence="1 2">
    <name type="scientific">Hibiscus trionum</name>
    <name type="common">Flower of an hour</name>
    <dbReference type="NCBI Taxonomy" id="183268"/>
    <lineage>
        <taxon>Eukaryota</taxon>
        <taxon>Viridiplantae</taxon>
        <taxon>Streptophyta</taxon>
        <taxon>Embryophyta</taxon>
        <taxon>Tracheophyta</taxon>
        <taxon>Spermatophyta</taxon>
        <taxon>Magnoliopsida</taxon>
        <taxon>eudicotyledons</taxon>
        <taxon>Gunneridae</taxon>
        <taxon>Pentapetalae</taxon>
        <taxon>rosids</taxon>
        <taxon>malvids</taxon>
        <taxon>Malvales</taxon>
        <taxon>Malvaceae</taxon>
        <taxon>Malvoideae</taxon>
        <taxon>Hibiscus</taxon>
    </lineage>
</organism>